<sequence>MPEIDRYLVFFAEEMELTFPLENRTFDEFRGRNTSEICLVVSLLAENFVSINRVLLHDEKV</sequence>
<dbReference type="AlphaFoldDB" id="M0PMS0"/>
<reference evidence="1 2" key="1">
    <citation type="journal article" date="2014" name="PLoS Genet.">
        <title>Phylogenetically driven sequencing of extremely halophilic archaea reveals strategies for static and dynamic osmo-response.</title>
        <authorList>
            <person name="Becker E.A."/>
            <person name="Seitzer P.M."/>
            <person name="Tritt A."/>
            <person name="Larsen D."/>
            <person name="Krusor M."/>
            <person name="Yao A.I."/>
            <person name="Wu D."/>
            <person name="Madern D."/>
            <person name="Eisen J.A."/>
            <person name="Darling A.E."/>
            <person name="Facciotti M.T."/>
        </authorList>
    </citation>
    <scope>NUCLEOTIDE SEQUENCE [LARGE SCALE GENOMIC DNA]</scope>
    <source>
        <strain evidence="1 2">JCM 14978</strain>
    </source>
</reference>
<evidence type="ECO:0000313" key="2">
    <source>
        <dbReference type="Proteomes" id="UP000011546"/>
    </source>
</evidence>
<dbReference type="EMBL" id="AOJH01000006">
    <property type="protein sequence ID" value="EMA70030.1"/>
    <property type="molecule type" value="Genomic_DNA"/>
</dbReference>
<organism evidence="1 2">
    <name type="scientific">Halorubrum kocurii JCM 14978</name>
    <dbReference type="NCBI Taxonomy" id="1230456"/>
    <lineage>
        <taxon>Archaea</taxon>
        <taxon>Methanobacteriati</taxon>
        <taxon>Methanobacteriota</taxon>
        <taxon>Stenosarchaea group</taxon>
        <taxon>Halobacteria</taxon>
        <taxon>Halobacteriales</taxon>
        <taxon>Haloferacaceae</taxon>
        <taxon>Halorubrum</taxon>
    </lineage>
</organism>
<dbReference type="Proteomes" id="UP000011546">
    <property type="component" value="Unassembled WGS sequence"/>
</dbReference>
<proteinExistence type="predicted"/>
<accession>M0PMS0</accession>
<dbReference type="PATRIC" id="fig|1230456.3.peg.144"/>
<gene>
    <name evidence="1" type="ORF">C468_00805</name>
</gene>
<keyword evidence="2" id="KW-1185">Reference proteome</keyword>
<comment type="caution">
    <text evidence="1">The sequence shown here is derived from an EMBL/GenBank/DDBJ whole genome shotgun (WGS) entry which is preliminary data.</text>
</comment>
<name>M0PMS0_9EURY</name>
<evidence type="ECO:0000313" key="1">
    <source>
        <dbReference type="EMBL" id="EMA70030.1"/>
    </source>
</evidence>
<protein>
    <submittedName>
        <fullName evidence="1">Uncharacterized protein</fullName>
    </submittedName>
</protein>